<feature type="region of interest" description="Disordered" evidence="2">
    <location>
        <begin position="153"/>
        <end position="259"/>
    </location>
</feature>
<feature type="coiled-coil region" evidence="1">
    <location>
        <begin position="701"/>
        <end position="742"/>
    </location>
</feature>
<reference evidence="3 4" key="1">
    <citation type="submission" date="2024-04" db="EMBL/GenBank/DDBJ databases">
        <title>Tritrichomonas musculus Genome.</title>
        <authorList>
            <person name="Alves-Ferreira E."/>
            <person name="Grigg M."/>
            <person name="Lorenzi H."/>
            <person name="Galac M."/>
        </authorList>
    </citation>
    <scope>NUCLEOTIDE SEQUENCE [LARGE SCALE GENOMIC DNA]</scope>
    <source>
        <strain evidence="3 4">EAF2021</strain>
    </source>
</reference>
<accession>A0ABR2GXL7</accession>
<sequence length="856" mass="95755">MSAFNFINDDSSGDEFADQSQSSDITFGSIDDIINENNNETLNQDQNKIQNPPQTYSSSQKKGQRVIGRQNSKVSKSKDGLPKKKPSAASRFAKKPVQGSLPSFAIAKSQQNQKDNITNIDNTSNIVLNNDADNNINNINVVNNNVDTFLSATSSDPEYPLPDSTDNLRGQNNSSISKQIEGTYPSSLDKSADDSNSAFSFTNSTPTNSGIPETNPTDNNSQNELDFDFETAQQNSDKKPIDNITTGAPSFQTQTKENLPLNPFAQKSKTKQTNNTVDQASNPFSIKSNSAINTINNENPFSKSTTTSNQPKISLTHEDKETQYIKELENYEKQAHNFYDNIQKLETSIKQLEKSQADALSNDMCEHAQQIGLSIINSHKKLIDSLNGFSTALECAMNLANDAPKHMDEHSKSSQKNIPQLRVRQSAMMKRMTSLVDLQENDKQTLEVERSKVSTTIRDLNQPLNEHRKKHAEAVKVLEGQIKECERPFRERIDILNEEKASHNKRISELMAEIESHNKAIKGINNKISEEERLMNKELEIFSQQQKEIKNEERSIATEAKTVAQKQRELESPFIDLQETVKKRDEEIAALSSNLDNVAREIHEAEQDVDDSQAASDILLEMCQSHANFKISRSVVKTKFDLANKAAFDAESRLNQINMDIASITLEKDKAGKRIDEAMSQIPQLESSKKAYVASKNFKGAQQVAKLLKEAQDNLAAAKSIVDKSETKLNDLQIEEKEIKTNSFKLAADVDEAKKELDKTDFAFYSKASDLLLALCSSSPFAAKLLASLKDLVSFACKVTEPPKEPTKEELTVKLEELNNQINKAISEENFEAADELQKQIDRITVKIERLKQNDV</sequence>
<protein>
    <recommendedName>
        <fullName evidence="5">UVR domain-containing protein</fullName>
    </recommendedName>
</protein>
<name>A0ABR2GXL7_9EUKA</name>
<evidence type="ECO:0000313" key="4">
    <source>
        <dbReference type="Proteomes" id="UP001470230"/>
    </source>
</evidence>
<keyword evidence="4" id="KW-1185">Reference proteome</keyword>
<gene>
    <name evidence="3" type="ORF">M9Y10_033022</name>
</gene>
<feature type="compositionally biased region" description="Polar residues" evidence="2">
    <location>
        <begin position="164"/>
        <end position="224"/>
    </location>
</feature>
<organism evidence="3 4">
    <name type="scientific">Tritrichomonas musculus</name>
    <dbReference type="NCBI Taxonomy" id="1915356"/>
    <lineage>
        <taxon>Eukaryota</taxon>
        <taxon>Metamonada</taxon>
        <taxon>Parabasalia</taxon>
        <taxon>Tritrichomonadida</taxon>
        <taxon>Tritrichomonadidae</taxon>
        <taxon>Tritrichomonas</taxon>
    </lineage>
</organism>
<feature type="coiled-coil region" evidence="1">
    <location>
        <begin position="493"/>
        <end position="615"/>
    </location>
</feature>
<feature type="coiled-coil region" evidence="1">
    <location>
        <begin position="808"/>
        <end position="854"/>
    </location>
</feature>
<evidence type="ECO:0008006" key="5">
    <source>
        <dbReference type="Google" id="ProtNLM"/>
    </source>
</evidence>
<evidence type="ECO:0000256" key="1">
    <source>
        <dbReference type="SAM" id="Coils"/>
    </source>
</evidence>
<feature type="coiled-coil region" evidence="1">
    <location>
        <begin position="328"/>
        <end position="362"/>
    </location>
</feature>
<dbReference type="Proteomes" id="UP001470230">
    <property type="component" value="Unassembled WGS sequence"/>
</dbReference>
<evidence type="ECO:0000256" key="2">
    <source>
        <dbReference type="SAM" id="MobiDB-lite"/>
    </source>
</evidence>
<keyword evidence="1" id="KW-0175">Coiled coil</keyword>
<feature type="compositionally biased region" description="Low complexity" evidence="2">
    <location>
        <begin position="30"/>
        <end position="47"/>
    </location>
</feature>
<evidence type="ECO:0000313" key="3">
    <source>
        <dbReference type="EMBL" id="KAK8838396.1"/>
    </source>
</evidence>
<proteinExistence type="predicted"/>
<feature type="region of interest" description="Disordered" evidence="2">
    <location>
        <begin position="1"/>
        <end position="96"/>
    </location>
</feature>
<comment type="caution">
    <text evidence="3">The sequence shown here is derived from an EMBL/GenBank/DDBJ whole genome shotgun (WGS) entry which is preliminary data.</text>
</comment>
<dbReference type="EMBL" id="JAPFFF010000055">
    <property type="protein sequence ID" value="KAK8838396.1"/>
    <property type="molecule type" value="Genomic_DNA"/>
</dbReference>
<feature type="compositionally biased region" description="Polar residues" evidence="2">
    <location>
        <begin position="243"/>
        <end position="257"/>
    </location>
</feature>
<feature type="compositionally biased region" description="Polar residues" evidence="2">
    <location>
        <begin position="48"/>
        <end position="61"/>
    </location>
</feature>